<dbReference type="GO" id="GO:0005975">
    <property type="term" value="P:carbohydrate metabolic process"/>
    <property type="evidence" value="ECO:0007669"/>
    <property type="project" value="InterPro"/>
</dbReference>
<sequence>MEINCDLGEYERLSNAHKDAEIMPYIHACNIACGGHAGNQLTMQHSVELALKNAVAIGAHPSYPDAANFGRRSMHLSEVQLYQTLVEQIKMLKSVVEAKGGRLHHVKPHGALYNDASDDFSVAKVVVAAVKAIGCEVKIYGQAHSALAEVARSAKWPFVPEGFVDRRYLSRHRLVPRAHRDALIEGVSEQMQQARSLIVDKGLAGNDGQWLTIECETLCLHGDHPDAVKTAKALFKLIQNHQPDTLSSL</sequence>
<dbReference type="RefSeq" id="WP_188366116.1">
    <property type="nucleotide sequence ID" value="NZ_BAABJF010000005.1"/>
</dbReference>
<reference evidence="1" key="2">
    <citation type="submission" date="2020-09" db="EMBL/GenBank/DDBJ databases">
        <authorList>
            <person name="Sun Q."/>
            <person name="Zhou Y."/>
        </authorList>
    </citation>
    <scope>NUCLEOTIDE SEQUENCE</scope>
    <source>
        <strain evidence="1">CGMCC 1.12181</strain>
    </source>
</reference>
<organism evidence="1 2">
    <name type="scientific">Marinicella pacifica</name>
    <dbReference type="NCBI Taxonomy" id="1171543"/>
    <lineage>
        <taxon>Bacteria</taxon>
        <taxon>Pseudomonadati</taxon>
        <taxon>Pseudomonadota</taxon>
        <taxon>Gammaproteobacteria</taxon>
        <taxon>Lysobacterales</taxon>
        <taxon>Marinicellaceae</taxon>
        <taxon>Marinicella</taxon>
    </lineage>
</organism>
<name>A0A917CZF6_9GAMM</name>
<dbReference type="Gene3D" id="3.20.20.370">
    <property type="entry name" value="Glycoside hydrolase/deacetylase"/>
    <property type="match status" value="1"/>
</dbReference>
<gene>
    <name evidence="1" type="ORF">GCM10011365_25110</name>
</gene>
<accession>A0A917CZF6</accession>
<protein>
    <submittedName>
        <fullName evidence="1">UPF0271 protein</fullName>
    </submittedName>
</protein>
<dbReference type="InterPro" id="IPR011330">
    <property type="entry name" value="Glyco_hydro/deAcase_b/a-brl"/>
</dbReference>
<comment type="caution">
    <text evidence="1">The sequence shown here is derived from an EMBL/GenBank/DDBJ whole genome shotgun (WGS) entry which is preliminary data.</text>
</comment>
<evidence type="ECO:0000313" key="2">
    <source>
        <dbReference type="Proteomes" id="UP000605253"/>
    </source>
</evidence>
<keyword evidence="2" id="KW-1185">Reference proteome</keyword>
<dbReference type="AlphaFoldDB" id="A0A917CZF6"/>
<dbReference type="NCBIfam" id="NF003814">
    <property type="entry name" value="PRK05406.1-3"/>
    <property type="match status" value="1"/>
</dbReference>
<dbReference type="SUPFAM" id="SSF88713">
    <property type="entry name" value="Glycoside hydrolase/deacetylase"/>
    <property type="match status" value="1"/>
</dbReference>
<evidence type="ECO:0000313" key="1">
    <source>
        <dbReference type="EMBL" id="GGG02913.1"/>
    </source>
</evidence>
<dbReference type="Pfam" id="PF03746">
    <property type="entry name" value="LamB_YcsF"/>
    <property type="match status" value="1"/>
</dbReference>
<dbReference type="EMBL" id="BMEO01000020">
    <property type="protein sequence ID" value="GGG02913.1"/>
    <property type="molecule type" value="Genomic_DNA"/>
</dbReference>
<proteinExistence type="predicted"/>
<dbReference type="NCBIfam" id="NF003816">
    <property type="entry name" value="PRK05406.1-5"/>
    <property type="match status" value="1"/>
</dbReference>
<dbReference type="PANTHER" id="PTHR30292">
    <property type="entry name" value="UNCHARACTERIZED PROTEIN YBGL-RELATED"/>
    <property type="match status" value="1"/>
</dbReference>
<dbReference type="CDD" id="cd10801">
    <property type="entry name" value="LamB_YcsF_like_1"/>
    <property type="match status" value="1"/>
</dbReference>
<reference evidence="1" key="1">
    <citation type="journal article" date="2014" name="Int. J. Syst. Evol. Microbiol.">
        <title>Complete genome sequence of Corynebacterium casei LMG S-19264T (=DSM 44701T), isolated from a smear-ripened cheese.</title>
        <authorList>
            <consortium name="US DOE Joint Genome Institute (JGI-PGF)"/>
            <person name="Walter F."/>
            <person name="Albersmeier A."/>
            <person name="Kalinowski J."/>
            <person name="Ruckert C."/>
        </authorList>
    </citation>
    <scope>NUCLEOTIDE SEQUENCE</scope>
    <source>
        <strain evidence="1">CGMCC 1.12181</strain>
    </source>
</reference>
<dbReference type="Proteomes" id="UP000605253">
    <property type="component" value="Unassembled WGS sequence"/>
</dbReference>
<dbReference type="InterPro" id="IPR005501">
    <property type="entry name" value="LamB/YcsF/PxpA-like"/>
</dbReference>
<dbReference type="PANTHER" id="PTHR30292:SF0">
    <property type="entry name" value="5-OXOPROLINASE SUBUNIT A"/>
    <property type="match status" value="1"/>
</dbReference>